<evidence type="ECO:0000313" key="6">
    <source>
        <dbReference type="Proteomes" id="UP001642540"/>
    </source>
</evidence>
<dbReference type="Gene3D" id="2.60.40.4100">
    <property type="entry name" value="Zona pellucida, ZP-C domain"/>
    <property type="match status" value="1"/>
</dbReference>
<gene>
    <name evidence="5" type="ORF">ODALV1_LOCUS9089</name>
</gene>
<dbReference type="SMART" id="SM00241">
    <property type="entry name" value="ZP"/>
    <property type="match status" value="1"/>
</dbReference>
<accession>A0ABP1QA39</accession>
<keyword evidence="3" id="KW-0732">Signal</keyword>
<name>A0ABP1QA39_9HEXA</name>
<feature type="signal peptide" evidence="3">
    <location>
        <begin position="1"/>
        <end position="25"/>
    </location>
</feature>
<dbReference type="InterPro" id="IPR001507">
    <property type="entry name" value="ZP_dom"/>
</dbReference>
<proteinExistence type="predicted"/>
<keyword evidence="6" id="KW-1185">Reference proteome</keyword>
<feature type="domain" description="ZP" evidence="4">
    <location>
        <begin position="174"/>
        <end position="421"/>
    </location>
</feature>
<evidence type="ECO:0000256" key="3">
    <source>
        <dbReference type="SAM" id="SignalP"/>
    </source>
</evidence>
<protein>
    <recommendedName>
        <fullName evidence="4">ZP domain-containing protein</fullName>
    </recommendedName>
</protein>
<keyword evidence="2" id="KW-0812">Transmembrane</keyword>
<feature type="region of interest" description="Disordered" evidence="1">
    <location>
        <begin position="122"/>
        <end position="141"/>
    </location>
</feature>
<evidence type="ECO:0000256" key="1">
    <source>
        <dbReference type="SAM" id="MobiDB-lite"/>
    </source>
</evidence>
<comment type="caution">
    <text evidence="5">The sequence shown here is derived from an EMBL/GenBank/DDBJ whole genome shotgun (WGS) entry which is preliminary data.</text>
</comment>
<keyword evidence="2" id="KW-0472">Membrane</keyword>
<dbReference type="PROSITE" id="PS51034">
    <property type="entry name" value="ZP_2"/>
    <property type="match status" value="1"/>
</dbReference>
<evidence type="ECO:0000313" key="5">
    <source>
        <dbReference type="EMBL" id="CAL8095448.1"/>
    </source>
</evidence>
<feature type="transmembrane region" description="Helical" evidence="2">
    <location>
        <begin position="505"/>
        <end position="531"/>
    </location>
</feature>
<reference evidence="5 6" key="1">
    <citation type="submission" date="2024-08" db="EMBL/GenBank/DDBJ databases">
        <authorList>
            <person name="Cucini C."/>
            <person name="Frati F."/>
        </authorList>
    </citation>
    <scope>NUCLEOTIDE SEQUENCE [LARGE SCALE GENOMIC DNA]</scope>
</reference>
<dbReference type="PANTHER" id="PTHR46560">
    <property type="entry name" value="CYPHER, ISOFORM B"/>
    <property type="match status" value="1"/>
</dbReference>
<dbReference type="InterPro" id="IPR056953">
    <property type="entry name" value="CUT_N"/>
</dbReference>
<organism evidence="5 6">
    <name type="scientific">Orchesella dallaii</name>
    <dbReference type="NCBI Taxonomy" id="48710"/>
    <lineage>
        <taxon>Eukaryota</taxon>
        <taxon>Metazoa</taxon>
        <taxon>Ecdysozoa</taxon>
        <taxon>Arthropoda</taxon>
        <taxon>Hexapoda</taxon>
        <taxon>Collembola</taxon>
        <taxon>Entomobryomorpha</taxon>
        <taxon>Entomobryoidea</taxon>
        <taxon>Orchesellidae</taxon>
        <taxon>Orchesellinae</taxon>
        <taxon>Orchesella</taxon>
    </lineage>
</organism>
<keyword evidence="2" id="KW-1133">Transmembrane helix</keyword>
<feature type="compositionally biased region" description="Polar residues" evidence="1">
    <location>
        <begin position="427"/>
        <end position="439"/>
    </location>
</feature>
<dbReference type="InterPro" id="IPR042235">
    <property type="entry name" value="ZP-C_dom"/>
</dbReference>
<feature type="region of interest" description="Disordered" evidence="1">
    <location>
        <begin position="427"/>
        <end position="446"/>
    </location>
</feature>
<sequence>MSCHIVSVLGIFATILLHSVSLTGATKTPDIRRYHHHLTDPADIHSQYTPQVIGYNYPGPLLNKPVIVRHETIVASASSQTSNTATAPRPETTVITATTNGPTAKVTATLKVKDTTEEVLSTAQENVGSSDSSATTEETADSRNALDAITTAMKENEHLVEEEQMAQIQKIDVACGKERMTVRITFNDRFDGIIYAKGHYTDPNCRFIGQNSGQKVYQFDMVVGQCGVAYIDSNLFDGGMAYVEGTVVTILEPGVQEAWDAARKVRCIWEGSIDQTVTFPLSINTLDSEILTFNGDTASASLEIQSGRGPRAQPVQGLVRIGELLTVVVTVQGDTDFDLVVRNCIATDGDQNRIILSDNMGCAVKPKLMGGWKKQKTSGNVAAYAYLSAFKFPDVMDLFLECTVSLCKGTCDECPDYLELLVPGQDSESVGNDSSSQNDIGKKPSRTRRSLEHLYNNAQYNETLPAESLRLRRVVHVVGPDDLPDVSVAGLRPTVYGGYNTKDCFSLLGVISTAIATLLLMFSTMALCGIIRRNHREEKW</sequence>
<feature type="chain" id="PRO_5046888672" description="ZP domain-containing protein" evidence="3">
    <location>
        <begin position="26"/>
        <end position="540"/>
    </location>
</feature>
<evidence type="ECO:0000259" key="4">
    <source>
        <dbReference type="PROSITE" id="PS51034"/>
    </source>
</evidence>
<dbReference type="Pfam" id="PF25057">
    <property type="entry name" value="CUT_N"/>
    <property type="match status" value="1"/>
</dbReference>
<dbReference type="PANTHER" id="PTHR46560:SF4">
    <property type="entry name" value="DUSKY"/>
    <property type="match status" value="1"/>
</dbReference>
<evidence type="ECO:0000256" key="2">
    <source>
        <dbReference type="SAM" id="Phobius"/>
    </source>
</evidence>
<dbReference type="Proteomes" id="UP001642540">
    <property type="component" value="Unassembled WGS sequence"/>
</dbReference>
<dbReference type="EMBL" id="CAXLJM020000027">
    <property type="protein sequence ID" value="CAL8095448.1"/>
    <property type="molecule type" value="Genomic_DNA"/>
</dbReference>